<dbReference type="GO" id="GO:0055085">
    <property type="term" value="P:transmembrane transport"/>
    <property type="evidence" value="ECO:0007669"/>
    <property type="project" value="UniProtKB-ARBA"/>
</dbReference>
<evidence type="ECO:0000313" key="7">
    <source>
        <dbReference type="Proteomes" id="UP000198822"/>
    </source>
</evidence>
<dbReference type="Gene3D" id="3.40.50.300">
    <property type="entry name" value="P-loop containing nucleotide triphosphate hydrolases"/>
    <property type="match status" value="1"/>
</dbReference>
<feature type="domain" description="ABC transporter" evidence="5">
    <location>
        <begin position="4"/>
        <end position="240"/>
    </location>
</feature>
<dbReference type="Pfam" id="PF00005">
    <property type="entry name" value="ABC_tran"/>
    <property type="match status" value="1"/>
</dbReference>
<accession>A0A1G8DKE6</accession>
<evidence type="ECO:0000256" key="1">
    <source>
        <dbReference type="ARBA" id="ARBA00005417"/>
    </source>
</evidence>
<organism evidence="6 7">
    <name type="scientific">Agrococcus jejuensis</name>
    <dbReference type="NCBI Taxonomy" id="399736"/>
    <lineage>
        <taxon>Bacteria</taxon>
        <taxon>Bacillati</taxon>
        <taxon>Actinomycetota</taxon>
        <taxon>Actinomycetes</taxon>
        <taxon>Micrococcales</taxon>
        <taxon>Microbacteriaceae</taxon>
        <taxon>Agrococcus</taxon>
    </lineage>
</organism>
<evidence type="ECO:0000256" key="3">
    <source>
        <dbReference type="ARBA" id="ARBA00022741"/>
    </source>
</evidence>
<evidence type="ECO:0000256" key="4">
    <source>
        <dbReference type="ARBA" id="ARBA00022840"/>
    </source>
</evidence>
<dbReference type="SMART" id="SM00382">
    <property type="entry name" value="AAA"/>
    <property type="match status" value="1"/>
</dbReference>
<dbReference type="PROSITE" id="PS00211">
    <property type="entry name" value="ABC_TRANSPORTER_1"/>
    <property type="match status" value="1"/>
</dbReference>
<dbReference type="PANTHER" id="PTHR43776:SF7">
    <property type="entry name" value="D,D-DIPEPTIDE TRANSPORT ATP-BINDING PROTEIN DDPF-RELATED"/>
    <property type="match status" value="1"/>
</dbReference>
<dbReference type="STRING" id="399736.SAMN04489720_1678"/>
<evidence type="ECO:0000259" key="5">
    <source>
        <dbReference type="PROSITE" id="PS50893"/>
    </source>
</evidence>
<sequence>MTLVELDAVSVRFGTGARAVHAMREVSFSVDQGQTVGLVGESGSGKSTAASVALGLRAPTTGAVRFDGQPLRRRRVAGEMQAVLQHPMWALNPRMSVAASIAEPLQVRTRDRAAVRARVGEMLEQVALAPELGARHPHELSGGQRQRVAIARALITSPRFIVFDEAVSALDVSVQAQILQLIQRLQAEHGFGALFISHDMAVVRYLADRVVVMRGGEVVEDAGAADVVAGFTHPYSRALLEER</sequence>
<dbReference type="InterPro" id="IPR050319">
    <property type="entry name" value="ABC_transp_ATP-bind"/>
</dbReference>
<name>A0A1G8DKE6_9MICO</name>
<dbReference type="InterPro" id="IPR017871">
    <property type="entry name" value="ABC_transporter-like_CS"/>
</dbReference>
<comment type="similarity">
    <text evidence="1">Belongs to the ABC transporter superfamily.</text>
</comment>
<keyword evidence="3" id="KW-0547">Nucleotide-binding</keyword>
<protein>
    <submittedName>
        <fullName evidence="6">Oligopeptide transport system ATP-binding protein</fullName>
    </submittedName>
</protein>
<keyword evidence="2" id="KW-0813">Transport</keyword>
<dbReference type="RefSeq" id="WP_092504129.1">
    <property type="nucleotide sequence ID" value="NZ_LT629695.1"/>
</dbReference>
<gene>
    <name evidence="6" type="ORF">SAMN04489720_1678</name>
</gene>
<dbReference type="Proteomes" id="UP000198822">
    <property type="component" value="Chromosome I"/>
</dbReference>
<dbReference type="SUPFAM" id="SSF52540">
    <property type="entry name" value="P-loop containing nucleoside triphosphate hydrolases"/>
    <property type="match status" value="1"/>
</dbReference>
<evidence type="ECO:0000256" key="2">
    <source>
        <dbReference type="ARBA" id="ARBA00022448"/>
    </source>
</evidence>
<keyword evidence="4 6" id="KW-0067">ATP-binding</keyword>
<dbReference type="GO" id="GO:0016887">
    <property type="term" value="F:ATP hydrolysis activity"/>
    <property type="evidence" value="ECO:0007669"/>
    <property type="project" value="InterPro"/>
</dbReference>
<dbReference type="GO" id="GO:0005524">
    <property type="term" value="F:ATP binding"/>
    <property type="evidence" value="ECO:0007669"/>
    <property type="project" value="UniProtKB-KW"/>
</dbReference>
<dbReference type="PANTHER" id="PTHR43776">
    <property type="entry name" value="TRANSPORT ATP-BINDING PROTEIN"/>
    <property type="match status" value="1"/>
</dbReference>
<keyword evidence="7" id="KW-1185">Reference proteome</keyword>
<evidence type="ECO:0000313" key="6">
    <source>
        <dbReference type="EMBL" id="SDH58061.1"/>
    </source>
</evidence>
<dbReference type="CDD" id="cd03257">
    <property type="entry name" value="ABC_NikE_OppD_transporters"/>
    <property type="match status" value="1"/>
</dbReference>
<dbReference type="EMBL" id="LT629695">
    <property type="protein sequence ID" value="SDH58061.1"/>
    <property type="molecule type" value="Genomic_DNA"/>
</dbReference>
<dbReference type="PROSITE" id="PS50893">
    <property type="entry name" value="ABC_TRANSPORTER_2"/>
    <property type="match status" value="1"/>
</dbReference>
<reference evidence="7" key="1">
    <citation type="submission" date="2016-10" db="EMBL/GenBank/DDBJ databases">
        <authorList>
            <person name="Varghese N."/>
            <person name="Submissions S."/>
        </authorList>
    </citation>
    <scope>NUCLEOTIDE SEQUENCE [LARGE SCALE GENOMIC DNA]</scope>
    <source>
        <strain evidence="7">DSM 22002</strain>
    </source>
</reference>
<dbReference type="InterPro" id="IPR027417">
    <property type="entry name" value="P-loop_NTPase"/>
</dbReference>
<dbReference type="InterPro" id="IPR003593">
    <property type="entry name" value="AAA+_ATPase"/>
</dbReference>
<dbReference type="AlphaFoldDB" id="A0A1G8DKE6"/>
<proteinExistence type="inferred from homology"/>
<dbReference type="OrthoDB" id="8481147at2"/>
<dbReference type="InterPro" id="IPR003439">
    <property type="entry name" value="ABC_transporter-like_ATP-bd"/>
</dbReference>